<gene>
    <name evidence="1" type="ORF">VKT23_014534</name>
</gene>
<evidence type="ECO:0000313" key="1">
    <source>
        <dbReference type="EMBL" id="KAK7446328.1"/>
    </source>
</evidence>
<protein>
    <recommendedName>
        <fullName evidence="3">F-box domain-containing protein</fullName>
    </recommendedName>
</protein>
<organism evidence="1 2">
    <name type="scientific">Marasmiellus scandens</name>
    <dbReference type="NCBI Taxonomy" id="2682957"/>
    <lineage>
        <taxon>Eukaryota</taxon>
        <taxon>Fungi</taxon>
        <taxon>Dikarya</taxon>
        <taxon>Basidiomycota</taxon>
        <taxon>Agaricomycotina</taxon>
        <taxon>Agaricomycetes</taxon>
        <taxon>Agaricomycetidae</taxon>
        <taxon>Agaricales</taxon>
        <taxon>Marasmiineae</taxon>
        <taxon>Omphalotaceae</taxon>
        <taxon>Marasmiellus</taxon>
    </lineage>
</organism>
<reference evidence="1 2" key="1">
    <citation type="submission" date="2024-01" db="EMBL/GenBank/DDBJ databases">
        <title>A draft genome for the cacao thread blight pathogen Marasmiellus scandens.</title>
        <authorList>
            <person name="Baruah I.K."/>
            <person name="Leung J."/>
            <person name="Bukari Y."/>
            <person name="Amoako-Attah I."/>
            <person name="Meinhardt L.W."/>
            <person name="Bailey B.A."/>
            <person name="Cohen S.P."/>
        </authorList>
    </citation>
    <scope>NUCLEOTIDE SEQUENCE [LARGE SCALE GENOMIC DNA]</scope>
    <source>
        <strain evidence="1 2">GH-19</strain>
    </source>
</reference>
<sequence>MAERVSFNESIPNELLAEIFILSCYSGSELRPIELTYSQIGSLPGPQWILTRVCSRWRNLAIHTPDIWTSISLDIDYLEPKYRDHESHVVEMLRTLLARSDSFCSPLTVSYRKYATNGGAFDVLWGQQLFEVLMERCERWRSLTVGVSILDCLPESLESVRDRLASLEELEVFVDEACMQNFEFGDAVEVVDDVVWYLGKLPSLQRLAVSHISIFLTSEEWQHNWKNITKFRCTEECTFTTAWWILEWAKNLQSLDIGVSKHRRHQVPDVIDPMLLQTILRHEKLVHLELPHSEWFSFLDHLSLPSLSTLHFKDSFTRWSELSSLVDFLRRSSPALESLDAVDNQYRFNSNSWPASLDAPTTLVIGESITLQTLKSPHWDLESLHSTIFFDYIELPSLSDLRLLRCPSIHLLKKVISMLSRSSCLLQILHVEFFGLADVTLETLLKQNQGLKELSLRGPVTDYLLEKLALIDASSSDGHVFVPKLERFQLYSDGICTIEMFISMVRSRYASGLHDARFDVRGYLSEGIWENIRTLANNSPVTVHIVQRNLIQTTSLVLNEGQKVILALKCWEHHSELSMPMADDIAKAIAHTLVRSPNFRIPEQFGGGHGDSDENLPLVEPLFTMLEASIEQSASIPRLLTSIKEIASCKGEDSLGFFARSRGIMDMWGDGDDDGNNITYS</sequence>
<dbReference type="SUPFAM" id="SSF52047">
    <property type="entry name" value="RNI-like"/>
    <property type="match status" value="1"/>
</dbReference>
<evidence type="ECO:0000313" key="2">
    <source>
        <dbReference type="Proteomes" id="UP001498398"/>
    </source>
</evidence>
<evidence type="ECO:0008006" key="3">
    <source>
        <dbReference type="Google" id="ProtNLM"/>
    </source>
</evidence>
<dbReference type="Gene3D" id="3.80.10.10">
    <property type="entry name" value="Ribonuclease Inhibitor"/>
    <property type="match status" value="1"/>
</dbReference>
<dbReference type="EMBL" id="JBANRG010000044">
    <property type="protein sequence ID" value="KAK7446328.1"/>
    <property type="molecule type" value="Genomic_DNA"/>
</dbReference>
<proteinExistence type="predicted"/>
<comment type="caution">
    <text evidence="1">The sequence shown here is derived from an EMBL/GenBank/DDBJ whole genome shotgun (WGS) entry which is preliminary data.</text>
</comment>
<dbReference type="Proteomes" id="UP001498398">
    <property type="component" value="Unassembled WGS sequence"/>
</dbReference>
<dbReference type="InterPro" id="IPR032675">
    <property type="entry name" value="LRR_dom_sf"/>
</dbReference>
<accession>A0ABR1J3K6</accession>
<name>A0ABR1J3K6_9AGAR</name>
<keyword evidence="2" id="KW-1185">Reference proteome</keyword>